<proteinExistence type="predicted"/>
<dbReference type="AlphaFoldDB" id="A0A154PKS8"/>
<evidence type="ECO:0000313" key="3">
    <source>
        <dbReference type="Proteomes" id="UP000076502"/>
    </source>
</evidence>
<keyword evidence="3" id="KW-1185">Reference proteome</keyword>
<evidence type="ECO:0000313" key="2">
    <source>
        <dbReference type="EMBL" id="KZC12433.1"/>
    </source>
</evidence>
<feature type="compositionally biased region" description="Basic and acidic residues" evidence="1">
    <location>
        <begin position="83"/>
        <end position="97"/>
    </location>
</feature>
<protein>
    <submittedName>
        <fullName evidence="2">Uncharacterized protein</fullName>
    </submittedName>
</protein>
<feature type="region of interest" description="Disordered" evidence="1">
    <location>
        <begin position="62"/>
        <end position="97"/>
    </location>
</feature>
<accession>A0A154PKS8</accession>
<name>A0A154PKS8_DUFNO</name>
<evidence type="ECO:0000256" key="1">
    <source>
        <dbReference type="SAM" id="MobiDB-lite"/>
    </source>
</evidence>
<gene>
    <name evidence="2" type="ORF">WN55_03970</name>
</gene>
<sequence>MLLPQNTSVDRLESTVHSANITTEKATTTDEICNDAERRISRSFGCGCIGCYSTEHRGNVPMNSTGAGCQKYKESGGSPRTGLPHDRPAKHVSSRDRETLIARFSCSPLPTAS</sequence>
<organism evidence="2 3">
    <name type="scientific">Dufourea novaeangliae</name>
    <name type="common">Sweat bee</name>
    <dbReference type="NCBI Taxonomy" id="178035"/>
    <lineage>
        <taxon>Eukaryota</taxon>
        <taxon>Metazoa</taxon>
        <taxon>Ecdysozoa</taxon>
        <taxon>Arthropoda</taxon>
        <taxon>Hexapoda</taxon>
        <taxon>Insecta</taxon>
        <taxon>Pterygota</taxon>
        <taxon>Neoptera</taxon>
        <taxon>Endopterygota</taxon>
        <taxon>Hymenoptera</taxon>
        <taxon>Apocrita</taxon>
        <taxon>Aculeata</taxon>
        <taxon>Apoidea</taxon>
        <taxon>Anthophila</taxon>
        <taxon>Halictidae</taxon>
        <taxon>Rophitinae</taxon>
        <taxon>Dufourea</taxon>
    </lineage>
</organism>
<dbReference type="Proteomes" id="UP000076502">
    <property type="component" value="Unassembled WGS sequence"/>
</dbReference>
<dbReference type="EMBL" id="KQ434948">
    <property type="protein sequence ID" value="KZC12433.1"/>
    <property type="molecule type" value="Genomic_DNA"/>
</dbReference>
<reference evidence="2 3" key="1">
    <citation type="submission" date="2015-07" db="EMBL/GenBank/DDBJ databases">
        <title>The genome of Dufourea novaeangliae.</title>
        <authorList>
            <person name="Pan H."/>
            <person name="Kapheim K."/>
        </authorList>
    </citation>
    <scope>NUCLEOTIDE SEQUENCE [LARGE SCALE GENOMIC DNA]</scope>
    <source>
        <strain evidence="2">0120121106</strain>
        <tissue evidence="2">Whole body</tissue>
    </source>
</reference>